<feature type="compositionally biased region" description="Low complexity" evidence="1">
    <location>
        <begin position="380"/>
        <end position="400"/>
    </location>
</feature>
<dbReference type="InterPro" id="IPR046369">
    <property type="entry name" value="MAML1-3"/>
</dbReference>
<feature type="compositionally biased region" description="Basic and acidic residues" evidence="1">
    <location>
        <begin position="354"/>
        <end position="363"/>
    </location>
</feature>
<organism evidence="3 4">
    <name type="scientific">Megalops atlanticus</name>
    <name type="common">Tarpon</name>
    <name type="synonym">Clupea gigantea</name>
    <dbReference type="NCBI Taxonomy" id="7932"/>
    <lineage>
        <taxon>Eukaryota</taxon>
        <taxon>Metazoa</taxon>
        <taxon>Chordata</taxon>
        <taxon>Craniata</taxon>
        <taxon>Vertebrata</taxon>
        <taxon>Euteleostomi</taxon>
        <taxon>Actinopterygii</taxon>
        <taxon>Neopterygii</taxon>
        <taxon>Teleostei</taxon>
        <taxon>Elopiformes</taxon>
        <taxon>Megalopidae</taxon>
        <taxon>Megalops</taxon>
    </lineage>
</organism>
<feature type="compositionally biased region" description="Low complexity" evidence="1">
    <location>
        <begin position="545"/>
        <end position="566"/>
    </location>
</feature>
<comment type="caution">
    <text evidence="3">The sequence shown here is derived from an EMBL/GenBank/DDBJ whole genome shotgun (WGS) entry which is preliminary data.</text>
</comment>
<dbReference type="InterPro" id="IPR048455">
    <property type="entry name" value="MAML1_3_TAD2"/>
</dbReference>
<gene>
    <name evidence="3" type="ORF">MATL_G00175590</name>
</gene>
<accession>A0A9D3PPK8</accession>
<feature type="compositionally biased region" description="Polar residues" evidence="1">
    <location>
        <begin position="225"/>
        <end position="235"/>
    </location>
</feature>
<keyword evidence="4" id="KW-1185">Reference proteome</keyword>
<dbReference type="GO" id="GO:0005654">
    <property type="term" value="C:nucleoplasm"/>
    <property type="evidence" value="ECO:0007669"/>
    <property type="project" value="TreeGrafter"/>
</dbReference>
<feature type="region of interest" description="Disordered" evidence="1">
    <location>
        <begin position="1"/>
        <end position="263"/>
    </location>
</feature>
<dbReference type="Proteomes" id="UP001046870">
    <property type="component" value="Chromosome 14"/>
</dbReference>
<dbReference type="EMBL" id="JAFDVH010000014">
    <property type="protein sequence ID" value="KAG7465353.1"/>
    <property type="molecule type" value="Genomic_DNA"/>
</dbReference>
<dbReference type="GO" id="GO:0007221">
    <property type="term" value="P:positive regulation of transcription of Notch receptor target"/>
    <property type="evidence" value="ECO:0007669"/>
    <property type="project" value="InterPro"/>
</dbReference>
<feature type="region of interest" description="Disordered" evidence="1">
    <location>
        <begin position="354"/>
        <end position="454"/>
    </location>
</feature>
<sequence>MQSQSQLMQAQSQSQLMQTQSQSQLMQTQSQSQLMQTQSQSQLMQTQSQSQLMQKQSQSQLMQTQSQSQLMQTQSQSQLMQTQSQSQLMQTQSQSQLMQTQSQSQLMQTQSQLMQSQSQLMQTQSQLMQTQAQIQKQQQQPQVAKFPTPNTQSSWSQATPSQSPLGGGYSLEKPSSPALYQQDFPNAKQLMMPTPPNKGSPKAGAGSYLQGAGHSNMLSHAPPNALSQNAASGQSGLLDYANTKPLSHYNGTQGPRGPPPPQNKAALLTLIRQQPMKQKAGPPFRPHQPHPQLQQEQNAYPGGPHIPGPSAAMATQQPGNAMAGNHGNAAYLSGQAAALKQQQMQFLLGQRQHMMAEQEKQRQQQEQQLKRHLTRPPPQYQDQQNSQNPFQQPQQPQVNQFTGSSPSLATVGLSCGPATGGQRMFPQTQGMMGMGVGQGGGPASAPPPAVSQAEMASYSSMPLLPAGQPRHQAGGAVPAAYRQNQNLLTQQQQQQHKAQPSPALLNPQQQLARMPSAMAGTMPGSMPLQGQAWQQQAMGALGLLGTGACRPSVTPPSTDSPASPSCLAPPPSPRQAGPSMP</sequence>
<feature type="region of interest" description="Disordered" evidence="1">
    <location>
        <begin position="545"/>
        <end position="581"/>
    </location>
</feature>
<evidence type="ECO:0000256" key="1">
    <source>
        <dbReference type="SAM" id="MobiDB-lite"/>
    </source>
</evidence>
<feature type="region of interest" description="Disordered" evidence="1">
    <location>
        <begin position="278"/>
        <end position="312"/>
    </location>
</feature>
<dbReference type="PANTHER" id="PTHR15692:SF19">
    <property type="entry name" value="MASTERMIND-LIKE PROTEIN 1"/>
    <property type="match status" value="1"/>
</dbReference>
<evidence type="ECO:0000259" key="2">
    <source>
        <dbReference type="Pfam" id="PF20801"/>
    </source>
</evidence>
<feature type="compositionally biased region" description="Gly residues" evidence="1">
    <location>
        <begin position="432"/>
        <end position="442"/>
    </location>
</feature>
<dbReference type="Pfam" id="PF20801">
    <property type="entry name" value="MAML1_3_TAD2"/>
    <property type="match status" value="1"/>
</dbReference>
<feature type="compositionally biased region" description="Low complexity" evidence="1">
    <location>
        <begin position="1"/>
        <end position="142"/>
    </location>
</feature>
<proteinExistence type="predicted"/>
<feature type="domain" description="Mastermind-like 1/3 transactivation" evidence="2">
    <location>
        <begin position="88"/>
        <end position="439"/>
    </location>
</feature>
<protein>
    <recommendedName>
        <fullName evidence="2">Mastermind-like 1/3 transactivation domain-containing protein</fullName>
    </recommendedName>
</protein>
<dbReference type="PANTHER" id="PTHR15692">
    <property type="entry name" value="MASTERMIND-LIKE"/>
    <property type="match status" value="1"/>
</dbReference>
<dbReference type="OrthoDB" id="5982619at2759"/>
<reference evidence="3" key="1">
    <citation type="submission" date="2021-01" db="EMBL/GenBank/DDBJ databases">
        <authorList>
            <person name="Zahm M."/>
            <person name="Roques C."/>
            <person name="Cabau C."/>
            <person name="Klopp C."/>
            <person name="Donnadieu C."/>
            <person name="Jouanno E."/>
            <person name="Lampietro C."/>
            <person name="Louis A."/>
            <person name="Herpin A."/>
            <person name="Echchiki A."/>
            <person name="Berthelot C."/>
            <person name="Parey E."/>
            <person name="Roest-Crollius H."/>
            <person name="Braasch I."/>
            <person name="Postlethwait J."/>
            <person name="Bobe J."/>
            <person name="Montfort J."/>
            <person name="Bouchez O."/>
            <person name="Begum T."/>
            <person name="Mejri S."/>
            <person name="Adams A."/>
            <person name="Chen W.-J."/>
            <person name="Guiguen Y."/>
        </authorList>
    </citation>
    <scope>NUCLEOTIDE SEQUENCE</scope>
    <source>
        <strain evidence="3">YG-15Mar2019-1</strain>
        <tissue evidence="3">Brain</tissue>
    </source>
</reference>
<feature type="compositionally biased region" description="Polar residues" evidence="1">
    <location>
        <begin position="148"/>
        <end position="164"/>
    </location>
</feature>
<name>A0A9D3PPK8_MEGAT</name>
<dbReference type="GO" id="GO:0003713">
    <property type="term" value="F:transcription coactivator activity"/>
    <property type="evidence" value="ECO:0007669"/>
    <property type="project" value="InterPro"/>
</dbReference>
<evidence type="ECO:0000313" key="4">
    <source>
        <dbReference type="Proteomes" id="UP001046870"/>
    </source>
</evidence>
<dbReference type="AlphaFoldDB" id="A0A9D3PPK8"/>
<evidence type="ECO:0000313" key="3">
    <source>
        <dbReference type="EMBL" id="KAG7465353.1"/>
    </source>
</evidence>